<dbReference type="Pfam" id="PF20684">
    <property type="entry name" value="Fung_rhodopsin"/>
    <property type="match status" value="1"/>
</dbReference>
<accession>A0A3E2H1B6</accession>
<dbReference type="AlphaFoldDB" id="A0A3E2H1B6"/>
<dbReference type="InterPro" id="IPR052337">
    <property type="entry name" value="SAT4-like"/>
</dbReference>
<protein>
    <recommendedName>
        <fullName evidence="8">Rhodopsin domain-containing protein</fullName>
    </recommendedName>
</protein>
<feature type="transmembrane region" description="Helical" evidence="7">
    <location>
        <begin position="171"/>
        <end position="192"/>
    </location>
</feature>
<evidence type="ECO:0000256" key="5">
    <source>
        <dbReference type="ARBA" id="ARBA00038359"/>
    </source>
</evidence>
<feature type="transmembrane region" description="Helical" evidence="7">
    <location>
        <begin position="103"/>
        <end position="122"/>
    </location>
</feature>
<name>A0A3E2H1B6_SCYLI</name>
<evidence type="ECO:0000256" key="1">
    <source>
        <dbReference type="ARBA" id="ARBA00004141"/>
    </source>
</evidence>
<dbReference type="OrthoDB" id="3934549at2759"/>
<dbReference type="PANTHER" id="PTHR33048:SF123">
    <property type="entry name" value="INTEGRAL MEMBRANE PROTEIN"/>
    <property type="match status" value="1"/>
</dbReference>
<comment type="subcellular location">
    <subcellularLocation>
        <location evidence="1">Membrane</location>
        <topology evidence="1">Multi-pass membrane protein</topology>
    </subcellularLocation>
</comment>
<keyword evidence="3 7" id="KW-1133">Transmembrane helix</keyword>
<dbReference type="InterPro" id="IPR049326">
    <property type="entry name" value="Rhodopsin_dom_fungi"/>
</dbReference>
<evidence type="ECO:0000256" key="7">
    <source>
        <dbReference type="SAM" id="Phobius"/>
    </source>
</evidence>
<feature type="domain" description="Rhodopsin" evidence="8">
    <location>
        <begin position="87"/>
        <end position="172"/>
    </location>
</feature>
<evidence type="ECO:0000256" key="3">
    <source>
        <dbReference type="ARBA" id="ARBA00022989"/>
    </source>
</evidence>
<comment type="similarity">
    <text evidence="5">Belongs to the SAT4 family.</text>
</comment>
<feature type="transmembrane region" description="Helical" evidence="7">
    <location>
        <begin position="204"/>
        <end position="227"/>
    </location>
</feature>
<dbReference type="EMBL" id="NCSJ02000219">
    <property type="protein sequence ID" value="RFU27184.1"/>
    <property type="molecule type" value="Genomic_DNA"/>
</dbReference>
<feature type="region of interest" description="Disordered" evidence="6">
    <location>
        <begin position="360"/>
        <end position="400"/>
    </location>
</feature>
<dbReference type="Proteomes" id="UP000258309">
    <property type="component" value="Unassembled WGS sequence"/>
</dbReference>
<keyword evidence="10" id="KW-1185">Reference proteome</keyword>
<evidence type="ECO:0000256" key="6">
    <source>
        <dbReference type="SAM" id="MobiDB-lite"/>
    </source>
</evidence>
<evidence type="ECO:0000256" key="2">
    <source>
        <dbReference type="ARBA" id="ARBA00022692"/>
    </source>
</evidence>
<sequence>MEGGVTLHKADNGPNNGSRSLLKNLARPALDILLIYYNCTIIDGATTNGTFFVGAYNASAPVEHWHHRMELATIITANSLTFLITIARLWYRFATLKRFRGDDWWMVAAILFLIGYTASQVGSNIYGSGYHTINVPDAWLEWHWHFTVGYCGYYIIVSLIKASVCFCFLEILWVGLSIPIDLVLIFVPLKLLRSMKLHPREQRLLKLIFSANLLGTITCALGIYGVWENRTAAQLDEFYNETIFIMLNDIEILMYTLGATFPVFSRYIINILPTSARRPTDENFSSWARNIPTLFRSFAMREDGNVTPMEDLPNQHEQNRTPEKGVTEIFETRNKTVQQGNKRNIVVRERKMEPGCTHWFSLKPEDGSTSENEAILRLRSDSGTSSGAGLRPSTEGTPSV</sequence>
<keyword evidence="4 7" id="KW-0472">Membrane</keyword>
<evidence type="ECO:0000259" key="8">
    <source>
        <dbReference type="Pfam" id="PF20684"/>
    </source>
</evidence>
<keyword evidence="2 7" id="KW-0812">Transmembrane</keyword>
<dbReference type="GO" id="GO:0016020">
    <property type="term" value="C:membrane"/>
    <property type="evidence" value="ECO:0007669"/>
    <property type="project" value="UniProtKB-SubCell"/>
</dbReference>
<comment type="caution">
    <text evidence="9">The sequence shown here is derived from an EMBL/GenBank/DDBJ whole genome shotgun (WGS) entry which is preliminary data.</text>
</comment>
<evidence type="ECO:0000313" key="10">
    <source>
        <dbReference type="Proteomes" id="UP000258309"/>
    </source>
</evidence>
<feature type="non-terminal residue" evidence="9">
    <location>
        <position position="400"/>
    </location>
</feature>
<dbReference type="PANTHER" id="PTHR33048">
    <property type="entry name" value="PTH11-LIKE INTEGRAL MEMBRANE PROTEIN (AFU_ORTHOLOGUE AFUA_5G11245)"/>
    <property type="match status" value="1"/>
</dbReference>
<feature type="transmembrane region" description="Helical" evidence="7">
    <location>
        <begin position="71"/>
        <end position="91"/>
    </location>
</feature>
<organism evidence="9 10">
    <name type="scientific">Scytalidium lignicola</name>
    <name type="common">Hyphomycete</name>
    <dbReference type="NCBI Taxonomy" id="5539"/>
    <lineage>
        <taxon>Eukaryota</taxon>
        <taxon>Fungi</taxon>
        <taxon>Dikarya</taxon>
        <taxon>Ascomycota</taxon>
        <taxon>Pezizomycotina</taxon>
        <taxon>Leotiomycetes</taxon>
        <taxon>Leotiomycetes incertae sedis</taxon>
        <taxon>Scytalidium</taxon>
    </lineage>
</organism>
<gene>
    <name evidence="9" type="ORF">B7463_g9155</name>
</gene>
<evidence type="ECO:0000256" key="4">
    <source>
        <dbReference type="ARBA" id="ARBA00023136"/>
    </source>
</evidence>
<evidence type="ECO:0000313" key="9">
    <source>
        <dbReference type="EMBL" id="RFU27184.1"/>
    </source>
</evidence>
<proteinExistence type="inferred from homology"/>
<reference evidence="9 10" key="1">
    <citation type="submission" date="2018-05" db="EMBL/GenBank/DDBJ databases">
        <title>Draft genome sequence of Scytalidium lignicola DSM 105466, a ubiquitous saprotrophic fungus.</title>
        <authorList>
            <person name="Buettner E."/>
            <person name="Gebauer A.M."/>
            <person name="Hofrichter M."/>
            <person name="Liers C."/>
            <person name="Kellner H."/>
        </authorList>
    </citation>
    <scope>NUCLEOTIDE SEQUENCE [LARGE SCALE GENOMIC DNA]</scope>
    <source>
        <strain evidence="9 10">DSM 105466</strain>
    </source>
</reference>
<feature type="non-terminal residue" evidence="9">
    <location>
        <position position="1"/>
    </location>
</feature>